<evidence type="ECO:0000313" key="5">
    <source>
        <dbReference type="EMBL" id="VDM26987.1"/>
    </source>
</evidence>
<protein>
    <submittedName>
        <fullName evidence="7">CUB domain-containing protein</fullName>
    </submittedName>
</protein>
<evidence type="ECO:0000259" key="4">
    <source>
        <dbReference type="PROSITE" id="PS01180"/>
    </source>
</evidence>
<dbReference type="STRING" id="6205.A0A0R3WXG1"/>
<evidence type="ECO:0000313" key="7">
    <source>
        <dbReference type="WBParaSite" id="TTAC_0000545101-mRNA-1"/>
    </source>
</evidence>
<feature type="domain" description="CUB" evidence="4">
    <location>
        <begin position="74"/>
        <end position="174"/>
    </location>
</feature>
<dbReference type="InterPro" id="IPR035914">
    <property type="entry name" value="Sperma_CUB_dom_sf"/>
</dbReference>
<dbReference type="Gene3D" id="2.60.120.290">
    <property type="entry name" value="Spermadhesin, CUB domain"/>
    <property type="match status" value="2"/>
</dbReference>
<reference evidence="7" key="1">
    <citation type="submission" date="2017-02" db="UniProtKB">
        <authorList>
            <consortium name="WormBaseParasite"/>
        </authorList>
    </citation>
    <scope>IDENTIFICATION</scope>
</reference>
<dbReference type="WBParaSite" id="TTAC_0000545101-mRNA-1">
    <property type="protein sequence ID" value="TTAC_0000545101-mRNA-1"/>
    <property type="gene ID" value="TTAC_0000545101"/>
</dbReference>
<evidence type="ECO:0000256" key="1">
    <source>
        <dbReference type="ARBA" id="ARBA00022737"/>
    </source>
</evidence>
<dbReference type="Pfam" id="PF00431">
    <property type="entry name" value="CUB"/>
    <property type="match status" value="1"/>
</dbReference>
<dbReference type="PANTHER" id="PTHR24251">
    <property type="entry name" value="OVOCHYMASE-RELATED"/>
    <property type="match status" value="1"/>
</dbReference>
<name>A0A0R3WXG1_HYDTA</name>
<dbReference type="CDD" id="cd00041">
    <property type="entry name" value="CUB"/>
    <property type="match status" value="1"/>
</dbReference>
<dbReference type="AlphaFoldDB" id="A0A0R3WXG1"/>
<reference evidence="5 6" key="2">
    <citation type="submission" date="2018-11" db="EMBL/GenBank/DDBJ databases">
        <authorList>
            <consortium name="Pathogen Informatics"/>
        </authorList>
    </citation>
    <scope>NUCLEOTIDE SEQUENCE [LARGE SCALE GENOMIC DNA]</scope>
</reference>
<dbReference type="PROSITE" id="PS01180">
    <property type="entry name" value="CUB"/>
    <property type="match status" value="1"/>
</dbReference>
<keyword evidence="1" id="KW-0677">Repeat</keyword>
<dbReference type="EMBL" id="UYWX01007502">
    <property type="protein sequence ID" value="VDM26987.1"/>
    <property type="molecule type" value="Genomic_DNA"/>
</dbReference>
<gene>
    <name evidence="5" type="ORF">TTAC_LOCUS5435</name>
</gene>
<dbReference type="Proteomes" id="UP000274429">
    <property type="component" value="Unassembled WGS sequence"/>
</dbReference>
<evidence type="ECO:0000256" key="3">
    <source>
        <dbReference type="PROSITE-ProRule" id="PRU00059"/>
    </source>
</evidence>
<organism evidence="7">
    <name type="scientific">Hydatigena taeniaeformis</name>
    <name type="common">Feline tapeworm</name>
    <name type="synonym">Taenia taeniaeformis</name>
    <dbReference type="NCBI Taxonomy" id="6205"/>
    <lineage>
        <taxon>Eukaryota</taxon>
        <taxon>Metazoa</taxon>
        <taxon>Spiralia</taxon>
        <taxon>Lophotrochozoa</taxon>
        <taxon>Platyhelminthes</taxon>
        <taxon>Cestoda</taxon>
        <taxon>Eucestoda</taxon>
        <taxon>Cyclophyllidea</taxon>
        <taxon>Taeniidae</taxon>
        <taxon>Hydatigera</taxon>
    </lineage>
</organism>
<comment type="caution">
    <text evidence="3">Lacks conserved residue(s) required for the propagation of feature annotation.</text>
</comment>
<dbReference type="SUPFAM" id="SSF49854">
    <property type="entry name" value="Spermadhesin, CUB domain"/>
    <property type="match status" value="1"/>
</dbReference>
<keyword evidence="2" id="KW-1015">Disulfide bond</keyword>
<sequence length="174" mass="19097">MVVETKTKHRRTHIFCGDYIPGPLISSPLAKALLLTFRSDDVETAVGFQLKFQFLPTLQLFSSPAVDIYRLDVCSSVVANATEWEGVLHSPGYPSAYPSDMHCEWEVSVSHPAQGIIIHFTDLAVEGSFKECKNAVIRIRVGDTVQPIASICGFASVIPAFVTNHTSATIRYAL</sequence>
<evidence type="ECO:0000256" key="2">
    <source>
        <dbReference type="ARBA" id="ARBA00023157"/>
    </source>
</evidence>
<evidence type="ECO:0000313" key="6">
    <source>
        <dbReference type="Proteomes" id="UP000274429"/>
    </source>
</evidence>
<proteinExistence type="predicted"/>
<keyword evidence="6" id="KW-1185">Reference proteome</keyword>
<dbReference type="OrthoDB" id="6282282at2759"/>
<accession>A0A0R3WXG1</accession>
<dbReference type="SMART" id="SM00042">
    <property type="entry name" value="CUB"/>
    <property type="match status" value="1"/>
</dbReference>
<dbReference type="InterPro" id="IPR000859">
    <property type="entry name" value="CUB_dom"/>
</dbReference>